<sequence>MLKILVVEDHALVREGLVRTLRQLDQEVLVLEAADCDCAGKQLEQHGDLDMILLDLGLPGVDGLTCLGIIRGRYPTIPVVIVSAYDDALTVGRALKGGASGFVPKAYSGERLLAALREVLDGGIFTPDKSMPLKLGTDLPVQSIGGSADPSEFGLTERQVDVLSLMVRGKSNRDIGTRLGLTEGTVKIHITAIFKALGVSSRTQALVAVNRFGIRLQR</sequence>
<dbReference type="Pfam" id="PF00196">
    <property type="entry name" value="GerE"/>
    <property type="match status" value="1"/>
</dbReference>
<evidence type="ECO:0000259" key="5">
    <source>
        <dbReference type="PROSITE" id="PS50110"/>
    </source>
</evidence>
<accession>A0A840G1V4</accession>
<dbReference type="Gene3D" id="1.10.10.10">
    <property type="entry name" value="Winged helix-like DNA-binding domain superfamily/Winged helix DNA-binding domain"/>
    <property type="match status" value="1"/>
</dbReference>
<dbReference type="InterPro" id="IPR001789">
    <property type="entry name" value="Sig_transdc_resp-reg_receiver"/>
</dbReference>
<dbReference type="PRINTS" id="PR00038">
    <property type="entry name" value="HTHLUXR"/>
</dbReference>
<dbReference type="PANTHER" id="PTHR45566">
    <property type="entry name" value="HTH-TYPE TRANSCRIPTIONAL REGULATOR YHJB-RELATED"/>
    <property type="match status" value="1"/>
</dbReference>
<dbReference type="RefSeq" id="WP_153115070.1">
    <property type="nucleotide sequence ID" value="NZ_JACIGE010000001.1"/>
</dbReference>
<protein>
    <submittedName>
        <fullName evidence="6">DNA-binding NarL/FixJ family response regulator</fullName>
    </submittedName>
</protein>
<dbReference type="PROSITE" id="PS50043">
    <property type="entry name" value="HTH_LUXR_2"/>
    <property type="match status" value="1"/>
</dbReference>
<dbReference type="OrthoDB" id="3623000at2"/>
<dbReference type="Proteomes" id="UP000587070">
    <property type="component" value="Unassembled WGS sequence"/>
</dbReference>
<dbReference type="PANTHER" id="PTHR45566:SF1">
    <property type="entry name" value="HTH-TYPE TRANSCRIPTIONAL REGULATOR YHJB-RELATED"/>
    <property type="match status" value="1"/>
</dbReference>
<dbReference type="SUPFAM" id="SSF46894">
    <property type="entry name" value="C-terminal effector domain of the bipartite response regulators"/>
    <property type="match status" value="1"/>
</dbReference>
<dbReference type="SUPFAM" id="SSF52172">
    <property type="entry name" value="CheY-like"/>
    <property type="match status" value="1"/>
</dbReference>
<evidence type="ECO:0000313" key="7">
    <source>
        <dbReference type="Proteomes" id="UP000587070"/>
    </source>
</evidence>
<dbReference type="GO" id="GO:0003677">
    <property type="term" value="F:DNA binding"/>
    <property type="evidence" value="ECO:0007669"/>
    <property type="project" value="UniProtKB-KW"/>
</dbReference>
<dbReference type="InterPro" id="IPR000792">
    <property type="entry name" value="Tscrpt_reg_LuxR_C"/>
</dbReference>
<comment type="caution">
    <text evidence="6">The sequence shown here is derived from an EMBL/GenBank/DDBJ whole genome shotgun (WGS) entry which is preliminary data.</text>
</comment>
<feature type="modified residue" description="4-aspartylphosphate" evidence="3">
    <location>
        <position position="55"/>
    </location>
</feature>
<dbReference type="CDD" id="cd17535">
    <property type="entry name" value="REC_NarL-like"/>
    <property type="match status" value="1"/>
</dbReference>
<dbReference type="CDD" id="cd06170">
    <property type="entry name" value="LuxR_C_like"/>
    <property type="match status" value="1"/>
</dbReference>
<proteinExistence type="predicted"/>
<evidence type="ECO:0000256" key="3">
    <source>
        <dbReference type="PROSITE-ProRule" id="PRU00169"/>
    </source>
</evidence>
<reference evidence="6 7" key="1">
    <citation type="submission" date="2020-08" db="EMBL/GenBank/DDBJ databases">
        <title>Genome sequencing of Purple Non-Sulfur Bacteria from various extreme environments.</title>
        <authorList>
            <person name="Mayer M."/>
        </authorList>
    </citation>
    <scope>NUCLEOTIDE SEQUENCE [LARGE SCALE GENOMIC DNA]</scope>
    <source>
        <strain evidence="6 7">2761</strain>
    </source>
</reference>
<dbReference type="InterPro" id="IPR016032">
    <property type="entry name" value="Sig_transdc_resp-reg_C-effctor"/>
</dbReference>
<dbReference type="SMART" id="SM00448">
    <property type="entry name" value="REC"/>
    <property type="match status" value="1"/>
</dbReference>
<dbReference type="InterPro" id="IPR011006">
    <property type="entry name" value="CheY-like_superfamily"/>
</dbReference>
<feature type="domain" description="Response regulatory" evidence="5">
    <location>
        <begin position="3"/>
        <end position="120"/>
    </location>
</feature>
<dbReference type="InterPro" id="IPR051015">
    <property type="entry name" value="EvgA-like"/>
</dbReference>
<feature type="domain" description="HTH luxR-type" evidence="4">
    <location>
        <begin position="148"/>
        <end position="213"/>
    </location>
</feature>
<name>A0A840G1V4_RHOTE</name>
<dbReference type="InterPro" id="IPR058245">
    <property type="entry name" value="NreC/VraR/RcsB-like_REC"/>
</dbReference>
<evidence type="ECO:0000259" key="4">
    <source>
        <dbReference type="PROSITE" id="PS50043"/>
    </source>
</evidence>
<dbReference type="Gene3D" id="3.40.50.2300">
    <property type="match status" value="1"/>
</dbReference>
<keyword evidence="1 3" id="KW-0597">Phosphoprotein</keyword>
<dbReference type="PROSITE" id="PS50110">
    <property type="entry name" value="RESPONSE_REGULATORY"/>
    <property type="match status" value="1"/>
</dbReference>
<keyword evidence="2 6" id="KW-0238">DNA-binding</keyword>
<evidence type="ECO:0000256" key="1">
    <source>
        <dbReference type="ARBA" id="ARBA00022553"/>
    </source>
</evidence>
<dbReference type="InterPro" id="IPR036388">
    <property type="entry name" value="WH-like_DNA-bd_sf"/>
</dbReference>
<dbReference type="GO" id="GO:0006355">
    <property type="term" value="P:regulation of DNA-templated transcription"/>
    <property type="evidence" value="ECO:0007669"/>
    <property type="project" value="InterPro"/>
</dbReference>
<dbReference type="EMBL" id="JACIGE010000001">
    <property type="protein sequence ID" value="MBB4245925.1"/>
    <property type="molecule type" value="Genomic_DNA"/>
</dbReference>
<dbReference type="Pfam" id="PF00072">
    <property type="entry name" value="Response_reg"/>
    <property type="match status" value="1"/>
</dbReference>
<evidence type="ECO:0000256" key="2">
    <source>
        <dbReference type="ARBA" id="ARBA00023125"/>
    </source>
</evidence>
<dbReference type="SMART" id="SM00421">
    <property type="entry name" value="HTH_LUXR"/>
    <property type="match status" value="1"/>
</dbReference>
<dbReference type="GO" id="GO:0000160">
    <property type="term" value="P:phosphorelay signal transduction system"/>
    <property type="evidence" value="ECO:0007669"/>
    <property type="project" value="InterPro"/>
</dbReference>
<dbReference type="AlphaFoldDB" id="A0A840G1V4"/>
<evidence type="ECO:0000313" key="6">
    <source>
        <dbReference type="EMBL" id="MBB4245925.1"/>
    </source>
</evidence>
<keyword evidence="7" id="KW-1185">Reference proteome</keyword>
<organism evidence="6 7">
    <name type="scientific">Rhodocyclus tenuis</name>
    <name type="common">Rhodospirillum tenue</name>
    <dbReference type="NCBI Taxonomy" id="1066"/>
    <lineage>
        <taxon>Bacteria</taxon>
        <taxon>Pseudomonadati</taxon>
        <taxon>Pseudomonadota</taxon>
        <taxon>Betaproteobacteria</taxon>
        <taxon>Rhodocyclales</taxon>
        <taxon>Rhodocyclaceae</taxon>
        <taxon>Rhodocyclus</taxon>
    </lineage>
</organism>
<gene>
    <name evidence="6" type="ORF">GGD90_000274</name>
</gene>